<dbReference type="KEGG" id="elut:CKA38_11825"/>
<proteinExistence type="predicted"/>
<reference evidence="2 3" key="1">
    <citation type="journal article" date="2018" name="Syst. Appl. Microbiol.">
        <title>Ereboglobus luteus gen. nov. sp. nov. from cockroach guts, and new insights into the oxygen relationship of the genera Opitutus and Didymococcus (Verrucomicrobia: Opitutaceae).</title>
        <authorList>
            <person name="Tegtmeier D."/>
            <person name="Belitz A."/>
            <person name="Radek R."/>
            <person name="Heimerl T."/>
            <person name="Brune A."/>
        </authorList>
    </citation>
    <scope>NUCLEOTIDE SEQUENCE [LARGE SCALE GENOMIC DNA]</scope>
    <source>
        <strain evidence="2 3">Ho45</strain>
    </source>
</reference>
<gene>
    <name evidence="2" type="ORF">CKA38_11825</name>
</gene>
<evidence type="ECO:0000313" key="3">
    <source>
        <dbReference type="Proteomes" id="UP000244896"/>
    </source>
</evidence>
<evidence type="ECO:0000256" key="1">
    <source>
        <dbReference type="SAM" id="SignalP"/>
    </source>
</evidence>
<sequence length="919" mass="102975">MLPYWFQVLRKLPPSLAILAAFVIASASDVRAQSYAPETFFHDPVQRVFPVELARVLAWRENIAANADITEIKYSVNCASGGSAEWTFRWLDARGETWREAQIRYEAPLLRSGAQFYREVTRQFLQARWAPFESAQTGEIENAFWEGQDCLGMSRLATVRAAKAEESALHRTGDAAAAARQGGHLLVCALPGMTRMITLDSTLAARGAAWFALAQSAVGSEAGAERPWASVLWLARRQNQAREVWHGHGAGGKTTQPAAVSTDEAVENQSANVAIDWWRFIFSPHTPREARLQAGRIDSPAWGVAMLYSSVPETSDVLSFARCLKLVADIEYEAAHDYVAEIQERAIWRFNWDTLAWFHSARREWLAALRSCGEKEIGAIPGVFAALEKASAPSANDLSKEKTDAFLVGFREAAELVRAGYHQGSGTLAPVATVTARDLLNHGWEFFGIAFAQRYHFMQSVSENDPEPAAFLGRLLGLFPEFGVFLHKDKWDPNLPRISNINRLQRVEVAGYQLSADFDASFGVFPRFGQVNPQRAAIMAQRSWLMREHLTWSFWGVAAGNADPKQMSAFLHRLADEGGPLMDYGALTVITNPVNTAIMARIPDIDDLRKRFARDIQPSYMPWIWVLCNGQTEGMTSFERAQHIERIYWQGVAVPGLVGESFAQYQRANAIDDIKRLHKRLAGEVFHHADYANNVANGPYIIALYENDGATAREITGRMNAGPITYRWIELYYALMFGNVNALEKLCKDRQIDMPSDPFWQTAVPGLIELWRGLSGNSIGEGRRALLMNYAKQEKPLGAEILWLFARRLNLSGDEAALLFNREPPVFLLENSAYAAYYRDDREAFKTALVQLEAQKAYTSVNSYLLLQNLRRKLLEIPPVENTADPRPADWKPIEDELLDVILKRIQSKSTATSSATHP</sequence>
<name>A0A2U8E513_9BACT</name>
<feature type="chain" id="PRO_5015998422" evidence="1">
    <location>
        <begin position="33"/>
        <end position="919"/>
    </location>
</feature>
<evidence type="ECO:0000313" key="2">
    <source>
        <dbReference type="EMBL" id="AWI09845.1"/>
    </source>
</evidence>
<dbReference type="EMBL" id="CP023004">
    <property type="protein sequence ID" value="AWI09845.1"/>
    <property type="molecule type" value="Genomic_DNA"/>
</dbReference>
<keyword evidence="1" id="KW-0732">Signal</keyword>
<organism evidence="2 3">
    <name type="scientific">Ereboglobus luteus</name>
    <dbReference type="NCBI Taxonomy" id="1796921"/>
    <lineage>
        <taxon>Bacteria</taxon>
        <taxon>Pseudomonadati</taxon>
        <taxon>Verrucomicrobiota</taxon>
        <taxon>Opitutia</taxon>
        <taxon>Opitutales</taxon>
        <taxon>Opitutaceae</taxon>
        <taxon>Ereboglobus</taxon>
    </lineage>
</organism>
<dbReference type="Proteomes" id="UP000244896">
    <property type="component" value="Chromosome"/>
</dbReference>
<accession>A0A2U8E513</accession>
<dbReference type="AlphaFoldDB" id="A0A2U8E513"/>
<protein>
    <submittedName>
        <fullName evidence="2">Uncharacterized protein</fullName>
    </submittedName>
</protein>
<feature type="signal peptide" evidence="1">
    <location>
        <begin position="1"/>
        <end position="32"/>
    </location>
</feature>
<keyword evidence="3" id="KW-1185">Reference proteome</keyword>